<keyword evidence="3" id="KW-1185">Reference proteome</keyword>
<feature type="region of interest" description="Disordered" evidence="1">
    <location>
        <begin position="1"/>
        <end position="22"/>
    </location>
</feature>
<comment type="caution">
    <text evidence="2">The sequence shown here is derived from an EMBL/GenBank/DDBJ whole genome shotgun (WGS) entry which is preliminary data.</text>
</comment>
<reference evidence="2 3" key="1">
    <citation type="submission" date="2019-06" db="EMBL/GenBank/DDBJ databases">
        <title>Sequencing the genomes of 1000 actinobacteria strains.</title>
        <authorList>
            <person name="Klenk H.-P."/>
        </authorList>
    </citation>
    <scope>NUCLEOTIDE SEQUENCE [LARGE SCALE GENOMIC DNA]</scope>
    <source>
        <strain evidence="2 3">DSM 24683</strain>
    </source>
</reference>
<dbReference type="EMBL" id="VIVK01000001">
    <property type="protein sequence ID" value="TWD83667.1"/>
    <property type="molecule type" value="Genomic_DNA"/>
</dbReference>
<dbReference type="AlphaFoldDB" id="A0A561BXS7"/>
<accession>A0A561BXS7</accession>
<protein>
    <submittedName>
        <fullName evidence="2">Uncharacterized protein</fullName>
    </submittedName>
</protein>
<sequence>MHTPTTAPAPQPTLCARQPPLPRPSRLCAHANHRSRAPADFVHSSHRTTPATDQYAHKVTPEAGGRPANDVVTCATEGLMRRRGRQRGLSVERCFRQRDARRCGRSLCAHQPRDRVPRGRWPHKVAPACDLVRRLVARGHWRWAACAQSRSSLGRLAAPGLGRHPRPAGGPCVRLGQVSVYVVVGGCTRSRWSATLCACWLRWAAGGVWCVHKVDWGKRSVGRAGRGERAAGCAGRGTSGAEGCEGRGTGGAGGCADRGTSGAGVGGPRDERREGGVGCGWSLGGGPRVESYAAGLDGRWRTRVEAASCVEIKSYAWRSGYGRGR</sequence>
<dbReference type="Proteomes" id="UP000318380">
    <property type="component" value="Unassembled WGS sequence"/>
</dbReference>
<gene>
    <name evidence="2" type="ORF">FB561_4833</name>
</gene>
<organism evidence="2 3">
    <name type="scientific">Kribbella amoyensis</name>
    <dbReference type="NCBI Taxonomy" id="996641"/>
    <lineage>
        <taxon>Bacteria</taxon>
        <taxon>Bacillati</taxon>
        <taxon>Actinomycetota</taxon>
        <taxon>Actinomycetes</taxon>
        <taxon>Propionibacteriales</taxon>
        <taxon>Kribbellaceae</taxon>
        <taxon>Kribbella</taxon>
    </lineage>
</organism>
<feature type="region of interest" description="Disordered" evidence="1">
    <location>
        <begin position="249"/>
        <end position="273"/>
    </location>
</feature>
<proteinExistence type="predicted"/>
<evidence type="ECO:0000313" key="2">
    <source>
        <dbReference type="EMBL" id="TWD83667.1"/>
    </source>
</evidence>
<evidence type="ECO:0000313" key="3">
    <source>
        <dbReference type="Proteomes" id="UP000318380"/>
    </source>
</evidence>
<name>A0A561BXS7_9ACTN</name>
<feature type="compositionally biased region" description="Gly residues" evidence="1">
    <location>
        <begin position="249"/>
        <end position="267"/>
    </location>
</feature>
<evidence type="ECO:0000256" key="1">
    <source>
        <dbReference type="SAM" id="MobiDB-lite"/>
    </source>
</evidence>